<comment type="caution">
    <text evidence="11">The sequence shown here is derived from an EMBL/GenBank/DDBJ whole genome shotgun (WGS) entry which is preliminary data.</text>
</comment>
<accession>A0A853FDU6</accession>
<protein>
    <recommendedName>
        <fullName evidence="7">Thiol:disulfide interchange protein</fullName>
    </recommendedName>
</protein>
<comment type="function">
    <text evidence="7">Required for disulfide bond formation in some periplasmic proteins. Acts by transferring its disulfide bond to other proteins and is reduced in the process.</text>
</comment>
<evidence type="ECO:0000256" key="4">
    <source>
        <dbReference type="ARBA" id="ARBA00022764"/>
    </source>
</evidence>
<comment type="similarity">
    <text evidence="2 7">Belongs to the thioredoxin family. DsbC subfamily.</text>
</comment>
<comment type="subcellular location">
    <subcellularLocation>
        <location evidence="1 7">Periplasm</location>
    </subcellularLocation>
</comment>
<dbReference type="OrthoDB" id="12976at2"/>
<dbReference type="EMBL" id="JACCEW010000004">
    <property type="protein sequence ID" value="NYT38107.1"/>
    <property type="molecule type" value="Genomic_DNA"/>
</dbReference>
<dbReference type="GO" id="GO:0042597">
    <property type="term" value="C:periplasmic space"/>
    <property type="evidence" value="ECO:0007669"/>
    <property type="project" value="UniProtKB-SubCell"/>
</dbReference>
<sequence>MYRWKAHWLTAAVIGCLSFGQAWAQDAVAPEASGASGRVLSTQDARQPTQRAPSDGGAEKDSVLATAGAASMDDIKSAFERRFPDVAVAGVTETPFPGLYEVQIGTDVVYTDASVSYVLQGSLIDAKRRIDLTEARLKVLSQVDFSSLPLDIAIKQVKGDGSRKMVVFEDPNCGYCKRLHQTLKDIDNITVYTILFPILTPDSSTKARDIWCASDPAAAWQAWMLDGRKPQVAKCDAPLQQALELGHSLRVQGTPALFFPDGSRINGAMPREIIEEKLDSLSKKTVANKK</sequence>
<evidence type="ECO:0000256" key="7">
    <source>
        <dbReference type="RuleBase" id="RU364038"/>
    </source>
</evidence>
<dbReference type="Gene3D" id="3.40.30.10">
    <property type="entry name" value="Glutaredoxin"/>
    <property type="match status" value="1"/>
</dbReference>
<name>A0A853FDU6_9BURK</name>
<dbReference type="InterPro" id="IPR051470">
    <property type="entry name" value="Thiol:disulfide_interchange"/>
</dbReference>
<dbReference type="AlphaFoldDB" id="A0A853FDU6"/>
<evidence type="ECO:0000256" key="3">
    <source>
        <dbReference type="ARBA" id="ARBA00022729"/>
    </source>
</evidence>
<feature type="domain" description="Thioredoxin-like fold" evidence="10">
    <location>
        <begin position="157"/>
        <end position="277"/>
    </location>
</feature>
<evidence type="ECO:0000256" key="5">
    <source>
        <dbReference type="ARBA" id="ARBA00023157"/>
    </source>
</evidence>
<feature type="domain" description="Disulphide bond isomerase DsbC/G N-terminal" evidence="9">
    <location>
        <begin position="67"/>
        <end position="134"/>
    </location>
</feature>
<dbReference type="SUPFAM" id="SSF52833">
    <property type="entry name" value="Thioredoxin-like"/>
    <property type="match status" value="1"/>
</dbReference>
<feature type="compositionally biased region" description="Polar residues" evidence="8">
    <location>
        <begin position="39"/>
        <end position="52"/>
    </location>
</feature>
<dbReference type="PANTHER" id="PTHR35272:SF3">
    <property type="entry name" value="THIOL:DISULFIDE INTERCHANGE PROTEIN DSBC"/>
    <property type="match status" value="1"/>
</dbReference>
<evidence type="ECO:0000256" key="6">
    <source>
        <dbReference type="ARBA" id="ARBA00023284"/>
    </source>
</evidence>
<dbReference type="InterPro" id="IPR018950">
    <property type="entry name" value="DiS-bond_isomerase_DsbC/G_N"/>
</dbReference>
<dbReference type="InterPro" id="IPR017937">
    <property type="entry name" value="Thioredoxin_CS"/>
</dbReference>
<evidence type="ECO:0000259" key="10">
    <source>
        <dbReference type="Pfam" id="PF13098"/>
    </source>
</evidence>
<dbReference type="InterPro" id="IPR033954">
    <property type="entry name" value="DiS-bond_Isoase_DsbC/G"/>
</dbReference>
<dbReference type="RefSeq" id="WP_129970037.1">
    <property type="nucleotide sequence ID" value="NZ_JACCEW010000004.1"/>
</dbReference>
<dbReference type="Gene3D" id="3.10.450.70">
    <property type="entry name" value="Disulphide bond isomerase, DsbC/G, N-terminal"/>
    <property type="match status" value="1"/>
</dbReference>
<keyword evidence="5" id="KW-1015">Disulfide bond</keyword>
<evidence type="ECO:0000256" key="2">
    <source>
        <dbReference type="ARBA" id="ARBA00009813"/>
    </source>
</evidence>
<evidence type="ECO:0000313" key="12">
    <source>
        <dbReference type="Proteomes" id="UP000580517"/>
    </source>
</evidence>
<dbReference type="InterPro" id="IPR036249">
    <property type="entry name" value="Thioredoxin-like_sf"/>
</dbReference>
<dbReference type="SUPFAM" id="SSF54423">
    <property type="entry name" value="DsbC/DsbG N-terminal domain-like"/>
    <property type="match status" value="1"/>
</dbReference>
<keyword evidence="6 7" id="KW-0676">Redox-active center</keyword>
<feature type="signal peptide" evidence="7">
    <location>
        <begin position="1"/>
        <end position="24"/>
    </location>
</feature>
<keyword evidence="12" id="KW-1185">Reference proteome</keyword>
<evidence type="ECO:0000256" key="1">
    <source>
        <dbReference type="ARBA" id="ARBA00004418"/>
    </source>
</evidence>
<dbReference type="PANTHER" id="PTHR35272">
    <property type="entry name" value="THIOL:DISULFIDE INTERCHANGE PROTEIN DSBC-RELATED"/>
    <property type="match status" value="1"/>
</dbReference>
<evidence type="ECO:0000256" key="8">
    <source>
        <dbReference type="SAM" id="MobiDB-lite"/>
    </source>
</evidence>
<dbReference type="Proteomes" id="UP000580517">
    <property type="component" value="Unassembled WGS sequence"/>
</dbReference>
<evidence type="ECO:0000259" key="9">
    <source>
        <dbReference type="Pfam" id="PF10411"/>
    </source>
</evidence>
<feature type="chain" id="PRO_5033104107" description="Thiol:disulfide interchange protein" evidence="7">
    <location>
        <begin position="25"/>
        <end position="290"/>
    </location>
</feature>
<dbReference type="InterPro" id="IPR009094">
    <property type="entry name" value="DiS-bond_isomerase_DsbC/G_N_sf"/>
</dbReference>
<dbReference type="Pfam" id="PF10411">
    <property type="entry name" value="DsbC_N"/>
    <property type="match status" value="1"/>
</dbReference>
<dbReference type="InterPro" id="IPR012336">
    <property type="entry name" value="Thioredoxin-like_fold"/>
</dbReference>
<organism evidence="11 12">
    <name type="scientific">Allopusillimonas soli</name>
    <dbReference type="NCBI Taxonomy" id="659016"/>
    <lineage>
        <taxon>Bacteria</taxon>
        <taxon>Pseudomonadati</taxon>
        <taxon>Pseudomonadota</taxon>
        <taxon>Betaproteobacteria</taxon>
        <taxon>Burkholderiales</taxon>
        <taxon>Alcaligenaceae</taxon>
        <taxon>Allopusillimonas</taxon>
    </lineage>
</organism>
<dbReference type="PROSITE" id="PS00194">
    <property type="entry name" value="THIOREDOXIN_1"/>
    <property type="match status" value="1"/>
</dbReference>
<feature type="region of interest" description="Disordered" evidence="8">
    <location>
        <begin position="35"/>
        <end position="60"/>
    </location>
</feature>
<keyword evidence="3 7" id="KW-0732">Signal</keyword>
<dbReference type="PROSITE" id="PS51257">
    <property type="entry name" value="PROKAR_LIPOPROTEIN"/>
    <property type="match status" value="1"/>
</dbReference>
<dbReference type="CDD" id="cd03020">
    <property type="entry name" value="DsbA_DsbC_DsbG"/>
    <property type="match status" value="1"/>
</dbReference>
<proteinExistence type="inferred from homology"/>
<keyword evidence="4 7" id="KW-0574">Periplasm</keyword>
<gene>
    <name evidence="11" type="ORF">H0A68_14560</name>
</gene>
<evidence type="ECO:0000313" key="11">
    <source>
        <dbReference type="EMBL" id="NYT38107.1"/>
    </source>
</evidence>
<dbReference type="Pfam" id="PF13098">
    <property type="entry name" value="Thioredoxin_2"/>
    <property type="match status" value="1"/>
</dbReference>
<reference evidence="11 12" key="1">
    <citation type="submission" date="2020-07" db="EMBL/GenBank/DDBJ databases">
        <title>Taxonomic revisions and descriptions of new bacterial species based on genomic comparisons in the high-G+C-content subgroup of the family Alcaligenaceae.</title>
        <authorList>
            <person name="Szabo A."/>
            <person name="Felfoldi T."/>
        </authorList>
    </citation>
    <scope>NUCLEOTIDE SEQUENCE [LARGE SCALE GENOMIC DNA]</scope>
    <source>
        <strain evidence="11 12">DSM 25264</strain>
    </source>
</reference>